<dbReference type="Gene3D" id="1.10.3430.10">
    <property type="entry name" value="Ammonium transporter AmtB like domains"/>
    <property type="match status" value="2"/>
</dbReference>
<dbReference type="EMBL" id="CAJPEV010001621">
    <property type="protein sequence ID" value="CAG0893556.1"/>
    <property type="molecule type" value="Genomic_DNA"/>
</dbReference>
<evidence type="ECO:0000259" key="6">
    <source>
        <dbReference type="Pfam" id="PF00909"/>
    </source>
</evidence>
<feature type="transmembrane region" description="Helical" evidence="5">
    <location>
        <begin position="194"/>
        <end position="214"/>
    </location>
</feature>
<evidence type="ECO:0000256" key="5">
    <source>
        <dbReference type="SAM" id="Phobius"/>
    </source>
</evidence>
<feature type="transmembrane region" description="Helical" evidence="5">
    <location>
        <begin position="226"/>
        <end position="244"/>
    </location>
</feature>
<feature type="transmembrane region" description="Helical" evidence="5">
    <location>
        <begin position="279"/>
        <end position="297"/>
    </location>
</feature>
<keyword evidence="4 5" id="KW-0472">Membrane</keyword>
<dbReference type="GO" id="GO:0005886">
    <property type="term" value="C:plasma membrane"/>
    <property type="evidence" value="ECO:0007669"/>
    <property type="project" value="TreeGrafter"/>
</dbReference>
<feature type="domain" description="Ammonium transporter AmtB-like" evidence="6">
    <location>
        <begin position="170"/>
        <end position="368"/>
    </location>
</feature>
<feature type="transmembrane region" description="Helical" evidence="5">
    <location>
        <begin position="250"/>
        <end position="267"/>
    </location>
</feature>
<organism evidence="7">
    <name type="scientific">Darwinula stevensoni</name>
    <dbReference type="NCBI Taxonomy" id="69355"/>
    <lineage>
        <taxon>Eukaryota</taxon>
        <taxon>Metazoa</taxon>
        <taxon>Ecdysozoa</taxon>
        <taxon>Arthropoda</taxon>
        <taxon>Crustacea</taxon>
        <taxon>Oligostraca</taxon>
        <taxon>Ostracoda</taxon>
        <taxon>Podocopa</taxon>
        <taxon>Podocopida</taxon>
        <taxon>Darwinulocopina</taxon>
        <taxon>Darwinuloidea</taxon>
        <taxon>Darwinulidae</taxon>
        <taxon>Darwinula</taxon>
    </lineage>
</organism>
<evidence type="ECO:0000256" key="3">
    <source>
        <dbReference type="ARBA" id="ARBA00022989"/>
    </source>
</evidence>
<evidence type="ECO:0000313" key="7">
    <source>
        <dbReference type="EMBL" id="CAD7247881.1"/>
    </source>
</evidence>
<keyword evidence="2 5" id="KW-0812">Transmembrane</keyword>
<dbReference type="InterPro" id="IPR024041">
    <property type="entry name" value="NH4_transpt_AmtB-like_dom"/>
</dbReference>
<evidence type="ECO:0000256" key="2">
    <source>
        <dbReference type="ARBA" id="ARBA00022692"/>
    </source>
</evidence>
<keyword evidence="8" id="KW-1185">Reference proteome</keyword>
<dbReference type="PANTHER" id="PTHR11730">
    <property type="entry name" value="AMMONIUM TRANSPORTER"/>
    <property type="match status" value="1"/>
</dbReference>
<dbReference type="Proteomes" id="UP000677054">
    <property type="component" value="Unassembled WGS sequence"/>
</dbReference>
<name>A0A7R8XI66_9CRUS</name>
<proteinExistence type="predicted"/>
<dbReference type="Pfam" id="PF00909">
    <property type="entry name" value="Ammonium_transp"/>
    <property type="match status" value="2"/>
</dbReference>
<dbReference type="SUPFAM" id="SSF111352">
    <property type="entry name" value="Ammonium transporter"/>
    <property type="match status" value="1"/>
</dbReference>
<feature type="transmembrane region" description="Helical" evidence="5">
    <location>
        <begin position="98"/>
        <end position="122"/>
    </location>
</feature>
<reference evidence="7" key="1">
    <citation type="submission" date="2020-11" db="EMBL/GenBank/DDBJ databases">
        <authorList>
            <person name="Tran Van P."/>
        </authorList>
    </citation>
    <scope>NUCLEOTIDE SEQUENCE</scope>
</reference>
<protein>
    <recommendedName>
        <fullName evidence="6">Ammonium transporter AmtB-like domain-containing protein</fullName>
    </recommendedName>
</protein>
<dbReference type="EMBL" id="LR901138">
    <property type="protein sequence ID" value="CAD7247881.1"/>
    <property type="molecule type" value="Genomic_DNA"/>
</dbReference>
<feature type="transmembrane region" description="Helical" evidence="5">
    <location>
        <begin position="317"/>
        <end position="342"/>
    </location>
</feature>
<dbReference type="InterPro" id="IPR029020">
    <property type="entry name" value="Ammonium/urea_transptr"/>
</dbReference>
<sequence>MLEAGSVTKKNEVNILMKNVVDLIFGGITYWAFGFGLQYGSDHGTNPVFGVGNFLLNEDGQDEMGFVYAKFIFQMSFATTATTIVSGAMAERTKFSAFCLYCFLIIITYSVPAGKLVIAPLAPEGREVEEWDAHGYGLHVGRMGVGRSWILEGDGVRGFRWVECRSPSRWGWVGFNCGSTFGIRGEKWHYAGRAAISTVNASIGGGVAGLIYTYIRKKGIVNLEDVINAILGSVVAVTAGCAFYEPWESLTVGFLSGLAVLLVFPLYDKLRIDDPVGAFAVHGIGGLSGTLCVGIFMKRDTLLKLVKYNGLIHGGGFYLLGIQALGVLSIIFWSAITTFIFLKAVNLVIPIRMKPYEEILGADFVEHNIRHAGIDYDGMMKALESRGHVIKEPWCHSIHPELQRQAAMREWFMNLKTTGRISSATGEVKPSGGSNREEWKDEMGKFFNVEWSALRSTS</sequence>
<feature type="transmembrane region" description="Helical" evidence="5">
    <location>
        <begin position="20"/>
        <end position="39"/>
    </location>
</feature>
<feature type="transmembrane region" description="Helical" evidence="5">
    <location>
        <begin position="65"/>
        <end position="86"/>
    </location>
</feature>
<feature type="domain" description="Ammonium transporter AmtB-like" evidence="6">
    <location>
        <begin position="1"/>
        <end position="118"/>
    </location>
</feature>
<evidence type="ECO:0000256" key="1">
    <source>
        <dbReference type="ARBA" id="ARBA00004141"/>
    </source>
</evidence>
<dbReference type="OrthoDB" id="534912at2759"/>
<evidence type="ECO:0000256" key="4">
    <source>
        <dbReference type="ARBA" id="ARBA00023136"/>
    </source>
</evidence>
<dbReference type="GO" id="GO:0008519">
    <property type="term" value="F:ammonium channel activity"/>
    <property type="evidence" value="ECO:0007669"/>
    <property type="project" value="InterPro"/>
</dbReference>
<dbReference type="PANTHER" id="PTHR11730:SF58">
    <property type="entry name" value="AMMONIUM TRANSPORTER"/>
    <property type="match status" value="1"/>
</dbReference>
<dbReference type="GO" id="GO:0097272">
    <property type="term" value="P:ammonium homeostasis"/>
    <property type="evidence" value="ECO:0007669"/>
    <property type="project" value="TreeGrafter"/>
</dbReference>
<comment type="subcellular location">
    <subcellularLocation>
        <location evidence="1">Membrane</location>
        <topology evidence="1">Multi-pass membrane protein</topology>
    </subcellularLocation>
</comment>
<accession>A0A7R8XI66</accession>
<gene>
    <name evidence="7" type="ORF">DSTB1V02_LOCUS7706</name>
</gene>
<dbReference type="AlphaFoldDB" id="A0A7R8XI66"/>
<keyword evidence="3 5" id="KW-1133">Transmembrane helix</keyword>
<evidence type="ECO:0000313" key="8">
    <source>
        <dbReference type="Proteomes" id="UP000677054"/>
    </source>
</evidence>